<dbReference type="AlphaFoldDB" id="A0A9W4NFA2"/>
<accession>A0A9W4NFA2</accession>
<reference evidence="1" key="1">
    <citation type="submission" date="2021-07" db="EMBL/GenBank/DDBJ databases">
        <authorList>
            <person name="Branca A.L. A."/>
        </authorList>
    </citation>
    <scope>NUCLEOTIDE SEQUENCE</scope>
</reference>
<comment type="caution">
    <text evidence="1">The sequence shown here is derived from an EMBL/GenBank/DDBJ whole genome shotgun (WGS) entry which is preliminary data.</text>
</comment>
<keyword evidence="2" id="KW-1185">Reference proteome</keyword>
<dbReference type="Proteomes" id="UP001152649">
    <property type="component" value="Unassembled WGS sequence"/>
</dbReference>
<evidence type="ECO:0000313" key="1">
    <source>
        <dbReference type="EMBL" id="CAG8371811.1"/>
    </source>
</evidence>
<name>A0A9W4NFA2_9EURO</name>
<gene>
    <name evidence="1" type="ORF">PSALAMII_LOCUS4808</name>
</gene>
<protein>
    <submittedName>
        <fullName evidence="1">Uncharacterized protein</fullName>
    </submittedName>
</protein>
<dbReference type="EMBL" id="CAJVPG010000199">
    <property type="protein sequence ID" value="CAG8371811.1"/>
    <property type="molecule type" value="Genomic_DNA"/>
</dbReference>
<evidence type="ECO:0000313" key="2">
    <source>
        <dbReference type="Proteomes" id="UP001152649"/>
    </source>
</evidence>
<proteinExistence type="predicted"/>
<sequence>MTPPDVRPQTTDDIPASLLSLSSMFSETRYTLRLFGTIHILNQYMRFWHDSQNNHNTNPIDFAQLLTLATYQSLENYAFLASKRLLPQRWTMTDKMVNRCFVWGARALVLHFLLELFKLGREIRIRNSLGPIQVPRNEQLSDSAEVLAWWKRLFSTSVWGILCLHWSFPPGSQLLATSSGGFSFLADFFSFQELWEKTLK</sequence>
<dbReference type="OrthoDB" id="4274840at2759"/>
<organism evidence="1 2">
    <name type="scientific">Penicillium salamii</name>
    <dbReference type="NCBI Taxonomy" id="1612424"/>
    <lineage>
        <taxon>Eukaryota</taxon>
        <taxon>Fungi</taxon>
        <taxon>Dikarya</taxon>
        <taxon>Ascomycota</taxon>
        <taxon>Pezizomycotina</taxon>
        <taxon>Eurotiomycetes</taxon>
        <taxon>Eurotiomycetidae</taxon>
        <taxon>Eurotiales</taxon>
        <taxon>Aspergillaceae</taxon>
        <taxon>Penicillium</taxon>
    </lineage>
</organism>